<keyword evidence="3" id="KW-1133">Transmembrane helix</keyword>
<keyword evidence="5" id="KW-0732">Signal</keyword>
<evidence type="ECO:0000313" key="8">
    <source>
        <dbReference type="Proteomes" id="UP001227126"/>
    </source>
</evidence>
<evidence type="ECO:0000256" key="3">
    <source>
        <dbReference type="ARBA" id="ARBA00022989"/>
    </source>
</evidence>
<dbReference type="Proteomes" id="UP001227126">
    <property type="component" value="Unassembled WGS sequence"/>
</dbReference>
<reference evidence="7 8" key="1">
    <citation type="submission" date="2023-05" db="EMBL/GenBank/DDBJ databases">
        <title>Sedimentitalea sp. nov. JM2-8.</title>
        <authorList>
            <person name="Huang J."/>
        </authorList>
    </citation>
    <scope>NUCLEOTIDE SEQUENCE [LARGE SCALE GENOMIC DNA]</scope>
    <source>
        <strain evidence="7 8">JM2-8</strain>
    </source>
</reference>
<feature type="domain" description="Translocation and assembly module TamB C-terminal" evidence="6">
    <location>
        <begin position="1030"/>
        <end position="1374"/>
    </location>
</feature>
<accession>A0ABT7FB07</accession>
<evidence type="ECO:0000256" key="4">
    <source>
        <dbReference type="ARBA" id="ARBA00023136"/>
    </source>
</evidence>
<dbReference type="PANTHER" id="PTHR36985:SF1">
    <property type="entry name" value="TRANSLOCATION AND ASSEMBLY MODULE SUBUNIT TAMB"/>
    <property type="match status" value="1"/>
</dbReference>
<dbReference type="PANTHER" id="PTHR36985">
    <property type="entry name" value="TRANSLOCATION AND ASSEMBLY MODULE SUBUNIT TAMB"/>
    <property type="match status" value="1"/>
</dbReference>
<comment type="caution">
    <text evidence="7">The sequence shown here is derived from an EMBL/GenBank/DDBJ whole genome shotgun (WGS) entry which is preliminary data.</text>
</comment>
<keyword evidence="2" id="KW-0812">Transmembrane</keyword>
<keyword evidence="4" id="KW-0472">Membrane</keyword>
<organism evidence="7 8">
    <name type="scientific">Sedimentitalea xiamensis</name>
    <dbReference type="NCBI Taxonomy" id="3050037"/>
    <lineage>
        <taxon>Bacteria</taxon>
        <taxon>Pseudomonadati</taxon>
        <taxon>Pseudomonadota</taxon>
        <taxon>Alphaproteobacteria</taxon>
        <taxon>Rhodobacterales</taxon>
        <taxon>Paracoccaceae</taxon>
        <taxon>Sedimentitalea</taxon>
    </lineage>
</organism>
<evidence type="ECO:0000256" key="5">
    <source>
        <dbReference type="SAM" id="SignalP"/>
    </source>
</evidence>
<evidence type="ECO:0000256" key="2">
    <source>
        <dbReference type="ARBA" id="ARBA00022692"/>
    </source>
</evidence>
<dbReference type="InterPro" id="IPR007452">
    <property type="entry name" value="TamB_C"/>
</dbReference>
<dbReference type="EMBL" id="JASNJE010000003">
    <property type="protein sequence ID" value="MDK3072295.1"/>
    <property type="molecule type" value="Genomic_DNA"/>
</dbReference>
<evidence type="ECO:0000256" key="1">
    <source>
        <dbReference type="ARBA" id="ARBA00004167"/>
    </source>
</evidence>
<evidence type="ECO:0000313" key="7">
    <source>
        <dbReference type="EMBL" id="MDK3072295.1"/>
    </source>
</evidence>
<dbReference type="RefSeq" id="WP_284484236.1">
    <property type="nucleotide sequence ID" value="NZ_JASNJE010000003.1"/>
</dbReference>
<name>A0ABT7FB07_9RHOB</name>
<feature type="chain" id="PRO_5046508825" evidence="5">
    <location>
        <begin position="21"/>
        <end position="1374"/>
    </location>
</feature>
<sequence length="1374" mass="142604">MRFLAFALIAVFYLTAPARAQDDDDAGGFLVNLLQNNLSGDNRYIRVTGLQGALSGAARIREISVSDDEGVWLTIRDAVLDWNRLALVRGRFSVNTLSAAEIIVARKPIPTQAADDLPEPEAKPFQVPELPVAVEIGELRIDRFELDQSVIGHEAALSLNGALSLANGTLESNLEIVRLDRNTDRLTLVAGFQNETSVISLDVTLNEDKGGLVSELLNIPDRPSVLLTVKGEGPVTDFTADVTLASDDVERLGGQVRLSSVQLSDADDAAPPSIGFQAELAGDVTPLLAAEFREFFGDEVQLKLVGRSDPDGRLAIQQLDVLSNALMLNGALDIAGDRRVERVLLQGRISPPRGTSVVLPIGEPRTSIQSALISVRLEAEKDNTWDLRLSVDGIERTGIKLARSEITANGTLDQADAMHLKGTLNAALRGIGLQDEALSKAIGTQVRLDGDFELKDETALKLSNFLMRGLDYSATVDAEIDGLDSGFQVSGTAGVTAADLSRFSALAGRDLTGAVSATINGEGSPLGGAFDFDLKATAQDPTIGIAQVDDLIAGETTLSLQAERDETGLEIRAFDLAGTALSATAKGAVRSGAAGLNFSAKLDDLARLIPEAPGPLTMQGDVSQSGKSYSGTVRLNGPRESFADLDGTVAEDGSIDLTFDALLNQIQQFVPNFPGSVSAKGTAARSGDTWQIAARAEGSAGISATVDAAISGLDSAIHVNGTAGVTAADLSRFSALAGRDLTGAVSATINGEGSPLGGAFDFDLKATAQDPTIGIAQVDDLIAGETTLSLQAERDETGLEIRAFDLAGTALSATAKGAVRSGAAGLNFSAKLDDLARLIPEAPGPLTMQGDVSQSGKSYSGTVRLNGPRESFADLDGTVAEDGSIDLTFDALLARIERFIPEFPGSVSAKGTARRSGDTWQIATRAEGPAGISADVAGSVDQASLVSDITAKGQVQLGAVNRFITPNSVRGTASFDLALRGPPAVESLSGTITTANTSVAIPAVAQTIDKLDATVGLSAGQADVSATAGFRNGGQVRVSGPVSLAPPFQASLVTDIEQLVLTDRVAIESVANGRLSYDGSLTQGGSLDGEIRFGETSINIATLAGSLGAAPIPPMTFAGETGAQWATRKRAGLIDAGQSGSGLPIIGLNVRLEAANKVFVRGRGLQAELGGAILVGGTTAQVAPSGQIDMIRGTMALLGRRLDLTKGILTLQGNLEPYMEFSATTHTSDGDATLEIAGPLTMPKVTVFSDPERPSEEALAMLVFGDQFAGLSPLRIAQLAASLAQLSGSGNAIGEGVREGLGVDTFDIGTDDDGNAQFGAGKYLADGVYTDISINTAGNTEVNLNLDLTDNLTVRGRVDNTGETALGLFFERDY</sequence>
<proteinExistence type="predicted"/>
<protein>
    <submittedName>
        <fullName evidence="7">Translocation/assembly module TamB domain-containing protein</fullName>
    </submittedName>
</protein>
<gene>
    <name evidence="7" type="ORF">QO034_04155</name>
</gene>
<comment type="subcellular location">
    <subcellularLocation>
        <location evidence="1">Membrane</location>
        <topology evidence="1">Single-pass membrane protein</topology>
    </subcellularLocation>
</comment>
<evidence type="ECO:0000259" key="6">
    <source>
        <dbReference type="Pfam" id="PF04357"/>
    </source>
</evidence>
<feature type="signal peptide" evidence="5">
    <location>
        <begin position="1"/>
        <end position="20"/>
    </location>
</feature>
<dbReference type="Pfam" id="PF04357">
    <property type="entry name" value="TamB"/>
    <property type="match status" value="1"/>
</dbReference>
<keyword evidence="8" id="KW-1185">Reference proteome</keyword>